<evidence type="ECO:0000313" key="11">
    <source>
        <dbReference type="RefSeq" id="XP_026076429.1"/>
    </source>
</evidence>
<evidence type="ECO:0000259" key="9">
    <source>
        <dbReference type="Pfam" id="PF03066"/>
    </source>
</evidence>
<dbReference type="GO" id="GO:0005737">
    <property type="term" value="C:cytoplasm"/>
    <property type="evidence" value="ECO:0007669"/>
    <property type="project" value="TreeGrafter"/>
</dbReference>
<dbReference type="GO" id="GO:0006338">
    <property type="term" value="P:chromatin remodeling"/>
    <property type="evidence" value="ECO:0007669"/>
    <property type="project" value="TreeGrafter"/>
</dbReference>
<dbReference type="GO" id="GO:0045740">
    <property type="term" value="P:positive regulation of DNA replication"/>
    <property type="evidence" value="ECO:0007669"/>
    <property type="project" value="TreeGrafter"/>
</dbReference>
<dbReference type="InterPro" id="IPR036824">
    <property type="entry name" value="Nucleoplasmin_core_dom_sf"/>
</dbReference>
<dbReference type="InterPro" id="IPR024057">
    <property type="entry name" value="Nucleoplasmin_core_dom"/>
</dbReference>
<evidence type="ECO:0000256" key="3">
    <source>
        <dbReference type="ARBA" id="ARBA00022473"/>
    </source>
</evidence>
<name>A0A6P6KVX1_CARAU</name>
<evidence type="ECO:0000256" key="1">
    <source>
        <dbReference type="ARBA" id="ARBA00004123"/>
    </source>
</evidence>
<dbReference type="GO" id="GO:0005730">
    <property type="term" value="C:nucleolus"/>
    <property type="evidence" value="ECO:0007669"/>
    <property type="project" value="TreeGrafter"/>
</dbReference>
<dbReference type="PANTHER" id="PTHR22747">
    <property type="entry name" value="NUCLEOPLASMIN"/>
    <property type="match status" value="1"/>
</dbReference>
<dbReference type="SUPFAM" id="SSF69203">
    <property type="entry name" value="Nucleoplasmin-like core domain"/>
    <property type="match status" value="1"/>
</dbReference>
<dbReference type="FunFam" id="2.60.120.340:FF:000003">
    <property type="entry name" value="Nucleoplasmin 2"/>
    <property type="match status" value="1"/>
</dbReference>
<dbReference type="GO" id="GO:0007338">
    <property type="term" value="P:single fertilization"/>
    <property type="evidence" value="ECO:0007669"/>
    <property type="project" value="UniProtKB-KW"/>
</dbReference>
<dbReference type="RefSeq" id="XP_026076429.1">
    <property type="nucleotide sequence ID" value="XM_026220644.1"/>
</dbReference>
<dbReference type="Proteomes" id="UP000515129">
    <property type="component" value="Chromosome 35"/>
</dbReference>
<dbReference type="GO" id="GO:0003723">
    <property type="term" value="F:RNA binding"/>
    <property type="evidence" value="ECO:0007669"/>
    <property type="project" value="TreeGrafter"/>
</dbReference>
<evidence type="ECO:0000256" key="5">
    <source>
        <dbReference type="ARBA" id="ARBA00023186"/>
    </source>
</evidence>
<comment type="subcellular location">
    <subcellularLocation>
        <location evidence="1">Nucleus</location>
    </subcellularLocation>
</comment>
<sequence>MNKTEKPLSTLWGCELNDSNKEESFKTDDTNHQHQLALRMMCLGHNAKDEFNIIELVTGEGNSSLKAVPIATLHAKSMPTVNLSGLDLHPPVTFRLKHGSGPVYVGAEHVALEEYSDEELDEMDEEVEEEEDIEEPPVKKVTKNSADKRKKPGKGVDEEASDGDSPPKKGKGRGRKAQAAKMWMESGTFPEGCCWTFELRSQISHHGPIVVMFSVNKTVGGESKLVSFSRKHFVCARN</sequence>
<feature type="region of interest" description="Disordered" evidence="8">
    <location>
        <begin position="114"/>
        <end position="179"/>
    </location>
</feature>
<evidence type="ECO:0000256" key="4">
    <source>
        <dbReference type="ARBA" id="ARBA00022853"/>
    </source>
</evidence>
<evidence type="ECO:0000256" key="7">
    <source>
        <dbReference type="ARBA" id="ARBA00023279"/>
    </source>
</evidence>
<comment type="similarity">
    <text evidence="2">Belongs to the nucleoplasmin family.</text>
</comment>
<keyword evidence="5" id="KW-0143">Chaperone</keyword>
<keyword evidence="7" id="KW-0278">Fertilization</keyword>
<dbReference type="GeneID" id="113054863"/>
<protein>
    <submittedName>
        <fullName evidence="11">Nucleoplasmin-like isoform X1</fullName>
    </submittedName>
</protein>
<feature type="compositionally biased region" description="Acidic residues" evidence="8">
    <location>
        <begin position="114"/>
        <end position="135"/>
    </location>
</feature>
<dbReference type="GO" id="GO:0042393">
    <property type="term" value="F:histone binding"/>
    <property type="evidence" value="ECO:0007669"/>
    <property type="project" value="TreeGrafter"/>
</dbReference>
<dbReference type="KEGG" id="caua:113054863"/>
<feature type="compositionally biased region" description="Basic residues" evidence="8">
    <location>
        <begin position="168"/>
        <end position="178"/>
    </location>
</feature>
<organism evidence="10 11">
    <name type="scientific">Carassius auratus</name>
    <name type="common">Goldfish</name>
    <dbReference type="NCBI Taxonomy" id="7957"/>
    <lineage>
        <taxon>Eukaryota</taxon>
        <taxon>Metazoa</taxon>
        <taxon>Chordata</taxon>
        <taxon>Craniata</taxon>
        <taxon>Vertebrata</taxon>
        <taxon>Euteleostomi</taxon>
        <taxon>Actinopterygii</taxon>
        <taxon>Neopterygii</taxon>
        <taxon>Teleostei</taxon>
        <taxon>Ostariophysi</taxon>
        <taxon>Cypriniformes</taxon>
        <taxon>Cyprinidae</taxon>
        <taxon>Cyprininae</taxon>
        <taxon>Carassius</taxon>
    </lineage>
</organism>
<evidence type="ECO:0000256" key="8">
    <source>
        <dbReference type="SAM" id="MobiDB-lite"/>
    </source>
</evidence>
<keyword evidence="10" id="KW-1185">Reference proteome</keyword>
<evidence type="ECO:0000256" key="2">
    <source>
        <dbReference type="ARBA" id="ARBA00010744"/>
    </source>
</evidence>
<dbReference type="PANTHER" id="PTHR22747:SF14">
    <property type="entry name" value="NUCLEOPLASMIN-2"/>
    <property type="match status" value="1"/>
</dbReference>
<evidence type="ECO:0000256" key="6">
    <source>
        <dbReference type="ARBA" id="ARBA00023242"/>
    </source>
</evidence>
<dbReference type="Pfam" id="PF03066">
    <property type="entry name" value="Nucleoplasmin"/>
    <property type="match status" value="1"/>
</dbReference>
<feature type="domain" description="Nucleoplasmin core" evidence="9">
    <location>
        <begin position="11"/>
        <end position="110"/>
    </location>
</feature>
<dbReference type="OrthoDB" id="6075101at2759"/>
<evidence type="ECO:0000313" key="10">
    <source>
        <dbReference type="Proteomes" id="UP000515129"/>
    </source>
</evidence>
<accession>A0A6P6KVX1</accession>
<dbReference type="Gene3D" id="2.60.120.340">
    <property type="entry name" value="Nucleoplasmin core domain"/>
    <property type="match status" value="1"/>
</dbReference>
<dbReference type="GO" id="GO:0005654">
    <property type="term" value="C:nucleoplasm"/>
    <property type="evidence" value="ECO:0007669"/>
    <property type="project" value="TreeGrafter"/>
</dbReference>
<keyword evidence="6" id="KW-0539">Nucleus</keyword>
<reference evidence="11" key="1">
    <citation type="submission" date="2025-08" db="UniProtKB">
        <authorList>
            <consortium name="RefSeq"/>
        </authorList>
    </citation>
    <scope>IDENTIFICATION</scope>
    <source>
        <strain evidence="11">Wakin</strain>
        <tissue evidence="11">Muscle</tissue>
    </source>
</reference>
<dbReference type="GO" id="GO:0003682">
    <property type="term" value="F:chromatin binding"/>
    <property type="evidence" value="ECO:0007669"/>
    <property type="project" value="TreeGrafter"/>
</dbReference>
<proteinExistence type="inferred from homology"/>
<dbReference type="InterPro" id="IPR004301">
    <property type="entry name" value="Nucleoplasmin"/>
</dbReference>
<dbReference type="AlphaFoldDB" id="A0A6P6KVX1"/>
<keyword evidence="4" id="KW-0156">Chromatin regulator</keyword>
<keyword evidence="3" id="KW-0217">Developmental protein</keyword>
<gene>
    <name evidence="11" type="primary">LOC113054863</name>
</gene>